<proteinExistence type="predicted"/>
<organism evidence="2 3">
    <name type="scientific">Oldenlandia corymbosa var. corymbosa</name>
    <dbReference type="NCBI Taxonomy" id="529605"/>
    <lineage>
        <taxon>Eukaryota</taxon>
        <taxon>Viridiplantae</taxon>
        <taxon>Streptophyta</taxon>
        <taxon>Embryophyta</taxon>
        <taxon>Tracheophyta</taxon>
        <taxon>Spermatophyta</taxon>
        <taxon>Magnoliopsida</taxon>
        <taxon>eudicotyledons</taxon>
        <taxon>Gunneridae</taxon>
        <taxon>Pentapetalae</taxon>
        <taxon>asterids</taxon>
        <taxon>lamiids</taxon>
        <taxon>Gentianales</taxon>
        <taxon>Rubiaceae</taxon>
        <taxon>Rubioideae</taxon>
        <taxon>Spermacoceae</taxon>
        <taxon>Hedyotis-Oldenlandia complex</taxon>
        <taxon>Oldenlandia</taxon>
    </lineage>
</organism>
<dbReference type="AlphaFoldDB" id="A0AAV1E9S9"/>
<reference evidence="2" key="1">
    <citation type="submission" date="2023-03" db="EMBL/GenBank/DDBJ databases">
        <authorList>
            <person name="Julca I."/>
        </authorList>
    </citation>
    <scope>NUCLEOTIDE SEQUENCE</scope>
</reference>
<protein>
    <submittedName>
        <fullName evidence="2">OLC1v1017563C1</fullName>
    </submittedName>
</protein>
<evidence type="ECO:0000256" key="1">
    <source>
        <dbReference type="SAM" id="MobiDB-lite"/>
    </source>
</evidence>
<gene>
    <name evidence="2" type="ORF">OLC1_LOCUS22722</name>
</gene>
<feature type="region of interest" description="Disordered" evidence="1">
    <location>
        <begin position="1"/>
        <end position="47"/>
    </location>
</feature>
<name>A0AAV1E9S9_OLDCO</name>
<dbReference type="EMBL" id="OX459125">
    <property type="protein sequence ID" value="CAI9116423.1"/>
    <property type="molecule type" value="Genomic_DNA"/>
</dbReference>
<evidence type="ECO:0000313" key="3">
    <source>
        <dbReference type="Proteomes" id="UP001161247"/>
    </source>
</evidence>
<sequence>MAGQKKKGKAVKHQSTPDLTDATNPATVDGVNSREGMRTQMKSKKVSKSLEIELNQLVAEIENTSKQKEDKSVSNRKVSQNLGEAKVLEMGESSRLSLGCPSGKVLNAARVQPGTAQRQLEWSKEAAKVNSGNKWGKFDINKYRLSSGKMQFVQPRQIESQNIAKIKGEYVQKEADYCLVSTIGCPLLADGCTIKKNRVQYARVLVEMKISEPVLDKIVFEDEKGNIRVHKVAVPKGSSNEIRNDDTMDQRKQVATNGVTGHEVHGSNISLDTKEATVVQSQPEIARKDATPSVTNVTIHKRVGIMESGFDPGPNSNV</sequence>
<accession>A0AAV1E9S9</accession>
<feature type="compositionally biased region" description="Basic residues" evidence="1">
    <location>
        <begin position="1"/>
        <end position="12"/>
    </location>
</feature>
<feature type="compositionally biased region" description="Polar residues" evidence="1">
    <location>
        <begin position="13"/>
        <end position="26"/>
    </location>
</feature>
<dbReference type="Proteomes" id="UP001161247">
    <property type="component" value="Chromosome 8"/>
</dbReference>
<evidence type="ECO:0000313" key="2">
    <source>
        <dbReference type="EMBL" id="CAI9116423.1"/>
    </source>
</evidence>
<keyword evidence="3" id="KW-1185">Reference proteome</keyword>